<proteinExistence type="inferred from homology"/>
<evidence type="ECO:0000256" key="2">
    <source>
        <dbReference type="ARBA" id="ARBA00010742"/>
    </source>
</evidence>
<dbReference type="PANTHER" id="PTHR30024">
    <property type="entry name" value="ALIPHATIC SULFONATES-BINDING PROTEIN-RELATED"/>
    <property type="match status" value="1"/>
</dbReference>
<keyword evidence="5" id="KW-1185">Reference proteome</keyword>
<evidence type="ECO:0000256" key="1">
    <source>
        <dbReference type="ARBA" id="ARBA00004418"/>
    </source>
</evidence>
<reference evidence="5" key="1">
    <citation type="journal article" date="2019" name="Int. J. Syst. Evol. Microbiol.">
        <title>The Global Catalogue of Microorganisms (GCM) 10K type strain sequencing project: providing services to taxonomists for standard genome sequencing and annotation.</title>
        <authorList>
            <consortium name="The Broad Institute Genomics Platform"/>
            <consortium name="The Broad Institute Genome Sequencing Center for Infectious Disease"/>
            <person name="Wu L."/>
            <person name="Ma J."/>
        </authorList>
    </citation>
    <scope>NUCLEOTIDE SEQUENCE [LARGE SCALE GENOMIC DNA]</scope>
    <source>
        <strain evidence="5">JCM 18514</strain>
    </source>
</reference>
<protein>
    <recommendedName>
        <fullName evidence="6">SsuA/THI5-like domain-containing protein</fullName>
    </recommendedName>
</protein>
<comment type="similarity">
    <text evidence="2">Belongs to the bacterial solute-binding protein SsuA/TauA family.</text>
</comment>
<dbReference type="SUPFAM" id="SSF53850">
    <property type="entry name" value="Periplasmic binding protein-like II"/>
    <property type="match status" value="1"/>
</dbReference>
<dbReference type="Pfam" id="PF13379">
    <property type="entry name" value="NMT1_2"/>
    <property type="match status" value="1"/>
</dbReference>
<sequence length="373" mass="39316">MFESQKDGSPFGDLLALDGGVSRRALLQYFGLGAAAIGSASFLTGCGGGGSSASAAEPQKFAIASFPGDAYLLDAINLANKDYARHQLDVPKHLSPQSGVQAYQLLVAGAVDAYASDTLLLMATHANSSKGKRPLLVGFRTLETTYGIVGSKELSWPGSRARFEDKIGSLKGKRIGVSSVGSGGDLQLKLALELAGMKYNDVTVLAVGPTAQAIPNLNGGRIDAYVTVQWTATRFVAQETGGKILIDFAEADVPELMRNQAVVAMGVREEMVQQHPDVVKNWLAAQDDASKWIIGNKAAAADVLNTTGLGGKAPDIAAAYVEHYASDVAPKLKPTFKATKETVDHMAQLALRFGSVKEGDITYEALVPEFARA</sequence>
<evidence type="ECO:0000256" key="3">
    <source>
        <dbReference type="ARBA" id="ARBA00022729"/>
    </source>
</evidence>
<evidence type="ECO:0008006" key="6">
    <source>
        <dbReference type="Google" id="ProtNLM"/>
    </source>
</evidence>
<organism evidence="4 5">
    <name type="scientific">Arthrobacter gyeryongensis</name>
    <dbReference type="NCBI Taxonomy" id="1650592"/>
    <lineage>
        <taxon>Bacteria</taxon>
        <taxon>Bacillati</taxon>
        <taxon>Actinomycetota</taxon>
        <taxon>Actinomycetes</taxon>
        <taxon>Micrococcales</taxon>
        <taxon>Micrococcaceae</taxon>
        <taxon>Arthrobacter</taxon>
    </lineage>
</organism>
<keyword evidence="3" id="KW-0732">Signal</keyword>
<comment type="caution">
    <text evidence="4">The sequence shown here is derived from an EMBL/GenBank/DDBJ whole genome shotgun (WGS) entry which is preliminary data.</text>
</comment>
<dbReference type="PROSITE" id="PS51318">
    <property type="entry name" value="TAT"/>
    <property type="match status" value="1"/>
</dbReference>
<dbReference type="InterPro" id="IPR006311">
    <property type="entry name" value="TAT_signal"/>
</dbReference>
<evidence type="ECO:0000313" key="4">
    <source>
        <dbReference type="EMBL" id="GAA5194422.1"/>
    </source>
</evidence>
<name>A0ABP9SF50_9MICC</name>
<dbReference type="PANTHER" id="PTHR30024:SF47">
    <property type="entry name" value="TAURINE-BINDING PERIPLASMIC PROTEIN"/>
    <property type="match status" value="1"/>
</dbReference>
<evidence type="ECO:0000313" key="5">
    <source>
        <dbReference type="Proteomes" id="UP001500200"/>
    </source>
</evidence>
<dbReference type="Gene3D" id="3.40.190.10">
    <property type="entry name" value="Periplasmic binding protein-like II"/>
    <property type="match status" value="2"/>
</dbReference>
<dbReference type="Proteomes" id="UP001500200">
    <property type="component" value="Unassembled WGS sequence"/>
</dbReference>
<dbReference type="EMBL" id="BAABKK010000012">
    <property type="protein sequence ID" value="GAA5194422.1"/>
    <property type="molecule type" value="Genomic_DNA"/>
</dbReference>
<comment type="subcellular location">
    <subcellularLocation>
        <location evidence="1">Periplasm</location>
    </subcellularLocation>
</comment>
<gene>
    <name evidence="4" type="ORF">GCM10023346_21820</name>
</gene>
<dbReference type="RefSeq" id="WP_345449384.1">
    <property type="nucleotide sequence ID" value="NZ_BAABKK010000012.1"/>
</dbReference>
<accession>A0ABP9SF50</accession>